<feature type="signal peptide" evidence="1">
    <location>
        <begin position="1"/>
        <end position="26"/>
    </location>
</feature>
<dbReference type="Proteomes" id="UP000256561">
    <property type="component" value="Unassembled WGS sequence"/>
</dbReference>
<reference evidence="3" key="1">
    <citation type="submission" date="2018-08" db="EMBL/GenBank/DDBJ databases">
        <authorList>
            <person name="Zhang J."/>
            <person name="Du Z.-J."/>
        </authorList>
    </citation>
    <scope>NUCLEOTIDE SEQUENCE [LARGE SCALE GENOMIC DNA]</scope>
    <source>
        <strain evidence="3">KCTC 52655</strain>
    </source>
</reference>
<evidence type="ECO:0000313" key="3">
    <source>
        <dbReference type="Proteomes" id="UP000256561"/>
    </source>
</evidence>
<keyword evidence="3" id="KW-1185">Reference proteome</keyword>
<sequence length="99" mass="10583">MSIQLRLITALVFSGCICAGAYCAPAAEQSAIKPLADTAVATTVFGTLSELNQQAHQDVQIASYRFEPDTPDTELVARVSVQFFDAEGNEIETADKDGE</sequence>
<name>A0A3D8MA44_9ALTE</name>
<accession>A0A3D8MA44</accession>
<protein>
    <submittedName>
        <fullName evidence="2">Uncharacterized protein</fullName>
    </submittedName>
</protein>
<proteinExistence type="predicted"/>
<evidence type="ECO:0000256" key="1">
    <source>
        <dbReference type="SAM" id="SignalP"/>
    </source>
</evidence>
<dbReference type="EMBL" id="QRHA01000004">
    <property type="protein sequence ID" value="RDV26734.1"/>
    <property type="molecule type" value="Genomic_DNA"/>
</dbReference>
<gene>
    <name evidence="2" type="ORF">DXV75_07030</name>
</gene>
<evidence type="ECO:0000313" key="2">
    <source>
        <dbReference type="EMBL" id="RDV26734.1"/>
    </source>
</evidence>
<dbReference type="RefSeq" id="WP_115592687.1">
    <property type="nucleotide sequence ID" value="NZ_QRHA01000004.1"/>
</dbReference>
<dbReference type="AlphaFoldDB" id="A0A3D8MA44"/>
<keyword evidence="1" id="KW-0732">Signal</keyword>
<feature type="chain" id="PRO_5017809230" evidence="1">
    <location>
        <begin position="27"/>
        <end position="99"/>
    </location>
</feature>
<organism evidence="2 3">
    <name type="scientific">Alteromonas aestuariivivens</name>
    <dbReference type="NCBI Taxonomy" id="1938339"/>
    <lineage>
        <taxon>Bacteria</taxon>
        <taxon>Pseudomonadati</taxon>
        <taxon>Pseudomonadota</taxon>
        <taxon>Gammaproteobacteria</taxon>
        <taxon>Alteromonadales</taxon>
        <taxon>Alteromonadaceae</taxon>
        <taxon>Alteromonas/Salinimonas group</taxon>
        <taxon>Alteromonas</taxon>
    </lineage>
</organism>
<comment type="caution">
    <text evidence="2">The sequence shown here is derived from an EMBL/GenBank/DDBJ whole genome shotgun (WGS) entry which is preliminary data.</text>
</comment>